<proteinExistence type="inferred from homology"/>
<comment type="similarity">
    <text evidence="1">Belongs to the UPF0250 family.</text>
</comment>
<evidence type="ECO:0000256" key="1">
    <source>
        <dbReference type="ARBA" id="ARBA00008460"/>
    </source>
</evidence>
<gene>
    <name evidence="2" type="ORF">SAMN05216404_105222</name>
</gene>
<reference evidence="2 3" key="1">
    <citation type="submission" date="2016-10" db="EMBL/GenBank/DDBJ databases">
        <authorList>
            <person name="de Groot N.N."/>
        </authorList>
    </citation>
    <scope>NUCLEOTIDE SEQUENCE [LARGE SCALE GENOMIC DNA]</scope>
    <source>
        <strain evidence="2 3">Nl18</strain>
    </source>
</reference>
<dbReference type="GO" id="GO:0005829">
    <property type="term" value="C:cytosol"/>
    <property type="evidence" value="ECO:0007669"/>
    <property type="project" value="TreeGrafter"/>
</dbReference>
<protein>
    <submittedName>
        <fullName evidence="2">Uncharacterized protein</fullName>
    </submittedName>
</protein>
<accession>A0A1H8HT17</accession>
<evidence type="ECO:0000313" key="3">
    <source>
        <dbReference type="Proteomes" id="UP000183898"/>
    </source>
</evidence>
<dbReference type="InterPro" id="IPR027471">
    <property type="entry name" value="YbeD-like_sf"/>
</dbReference>
<dbReference type="InterPro" id="IPR007454">
    <property type="entry name" value="UPF0250_YbeD-like"/>
</dbReference>
<evidence type="ECO:0000313" key="2">
    <source>
        <dbReference type="EMBL" id="SEN59274.1"/>
    </source>
</evidence>
<organism evidence="2 3">
    <name type="scientific">Nitrosospira multiformis</name>
    <dbReference type="NCBI Taxonomy" id="1231"/>
    <lineage>
        <taxon>Bacteria</taxon>
        <taxon>Pseudomonadati</taxon>
        <taxon>Pseudomonadota</taxon>
        <taxon>Betaproteobacteria</taxon>
        <taxon>Nitrosomonadales</taxon>
        <taxon>Nitrosomonadaceae</taxon>
        <taxon>Nitrosospira</taxon>
    </lineage>
</organism>
<dbReference type="AlphaFoldDB" id="A0A1H8HT17"/>
<dbReference type="EMBL" id="FOCT01000005">
    <property type="protein sequence ID" value="SEN59274.1"/>
    <property type="molecule type" value="Genomic_DNA"/>
</dbReference>
<dbReference type="PANTHER" id="PTHR38036">
    <property type="entry name" value="UPF0250 PROTEIN YBED"/>
    <property type="match status" value="1"/>
</dbReference>
<sequence>MKPVTSSDESTLIEYPCDFPIKIMGRVGSPSGIPPSAATLEYRRQDFSQNVLAIVKRHAPDFDEATMEVRISRKSNYLSLTCTIRAVSREQLDALYQELCDHPTVVMVL</sequence>
<dbReference type="SUPFAM" id="SSF117991">
    <property type="entry name" value="YbeD/HP0495-like"/>
    <property type="match status" value="1"/>
</dbReference>
<dbReference type="Proteomes" id="UP000183898">
    <property type="component" value="Unassembled WGS sequence"/>
</dbReference>
<dbReference type="Gene3D" id="3.30.70.260">
    <property type="match status" value="1"/>
</dbReference>
<dbReference type="RefSeq" id="WP_074704011.1">
    <property type="nucleotide sequence ID" value="NZ_FOCT01000005.1"/>
</dbReference>
<dbReference type="Pfam" id="PF04359">
    <property type="entry name" value="DUF493"/>
    <property type="match status" value="1"/>
</dbReference>
<dbReference type="OrthoDB" id="9793424at2"/>
<dbReference type="PANTHER" id="PTHR38036:SF1">
    <property type="entry name" value="UPF0250 PROTEIN YBED"/>
    <property type="match status" value="1"/>
</dbReference>
<name>A0A1H8HT17_9PROT</name>